<dbReference type="EMBL" id="VLTB01000153">
    <property type="protein sequence ID" value="NDR91436.1"/>
    <property type="molecule type" value="Genomic_DNA"/>
</dbReference>
<keyword evidence="1" id="KW-0808">Transferase</keyword>
<name>A0A6N9S6P4_ECOLX</name>
<organism evidence="1 3">
    <name type="scientific">Escherichia coli</name>
    <dbReference type="NCBI Taxonomy" id="562"/>
    <lineage>
        <taxon>Bacteria</taxon>
        <taxon>Pseudomonadati</taxon>
        <taxon>Pseudomonadota</taxon>
        <taxon>Gammaproteobacteria</taxon>
        <taxon>Enterobacterales</taxon>
        <taxon>Enterobacteriaceae</taxon>
        <taxon>Escherichia</taxon>
    </lineage>
</organism>
<evidence type="ECO:0000313" key="1">
    <source>
        <dbReference type="EMBL" id="NDR91436.1"/>
    </source>
</evidence>
<dbReference type="Proteomes" id="UP000471490">
    <property type="component" value="Unassembled WGS sequence"/>
</dbReference>
<dbReference type="AlphaFoldDB" id="A0A6N9S6P4"/>
<reference evidence="1 3" key="1">
    <citation type="journal article" date="2020" name="Int. J. Nanomedicine">
        <title>Consequences Of Long-Term Bacteria's Exposure To Silver Nanoformulations With Different PhysicoChemical Properties.</title>
        <authorList>
            <person name="Kedziora A."/>
            <person name="Wernecki M."/>
            <person name="Korzekwa K."/>
            <person name="Speruda M."/>
            <person name="Gerasymchuk Y."/>
            <person name="Lukowiak A."/>
            <person name="Bugla-Ploskonska G."/>
        </authorList>
    </citation>
    <scope>NUCLEOTIDE SEQUENCE [LARGE SCALE GENOMIC DNA]</scope>
    <source>
        <strain evidence="1 3">ATCC 11230</strain>
    </source>
</reference>
<gene>
    <name evidence="1" type="ORF">FPI65_09105</name>
    <name evidence="2" type="ORF">FPI65_09185</name>
</gene>
<keyword evidence="1" id="KW-0489">Methyltransferase</keyword>
<dbReference type="RefSeq" id="WP_250848246.1">
    <property type="nucleotide sequence ID" value="NZ_VLTB01000153.1"/>
</dbReference>
<sequence length="25" mass="2874">MSDWNPSLYLHFAAERSRPAVELLA</sequence>
<dbReference type="GO" id="GO:0032259">
    <property type="term" value="P:methylation"/>
    <property type="evidence" value="ECO:0007669"/>
    <property type="project" value="UniProtKB-KW"/>
</dbReference>
<evidence type="ECO:0000313" key="3">
    <source>
        <dbReference type="Proteomes" id="UP000471490"/>
    </source>
</evidence>
<accession>A0A6N9S6P4</accession>
<protein>
    <submittedName>
        <fullName evidence="1">Trans-aconitate methyltransferase</fullName>
    </submittedName>
</protein>
<dbReference type="EMBL" id="VLTB01000161">
    <property type="protein sequence ID" value="NDR91452.1"/>
    <property type="molecule type" value="Genomic_DNA"/>
</dbReference>
<comment type="caution">
    <text evidence="1">The sequence shown here is derived from an EMBL/GenBank/DDBJ whole genome shotgun (WGS) entry which is preliminary data.</text>
</comment>
<evidence type="ECO:0000313" key="2">
    <source>
        <dbReference type="EMBL" id="NDR91452.1"/>
    </source>
</evidence>
<proteinExistence type="predicted"/>
<dbReference type="GO" id="GO:0008168">
    <property type="term" value="F:methyltransferase activity"/>
    <property type="evidence" value="ECO:0007669"/>
    <property type="project" value="UniProtKB-KW"/>
</dbReference>
<feature type="non-terminal residue" evidence="1">
    <location>
        <position position="25"/>
    </location>
</feature>